<evidence type="ECO:0000313" key="3">
    <source>
        <dbReference type="Proteomes" id="UP001457282"/>
    </source>
</evidence>
<reference evidence="2 3" key="1">
    <citation type="journal article" date="2023" name="G3 (Bethesda)">
        <title>A chromosome-length genome assembly and annotation of blackberry (Rubus argutus, cv. 'Hillquist').</title>
        <authorList>
            <person name="Bruna T."/>
            <person name="Aryal R."/>
            <person name="Dudchenko O."/>
            <person name="Sargent D.J."/>
            <person name="Mead D."/>
            <person name="Buti M."/>
            <person name="Cavallini A."/>
            <person name="Hytonen T."/>
            <person name="Andres J."/>
            <person name="Pham M."/>
            <person name="Weisz D."/>
            <person name="Mascagni F."/>
            <person name="Usai G."/>
            <person name="Natali L."/>
            <person name="Bassil N."/>
            <person name="Fernandez G.E."/>
            <person name="Lomsadze A."/>
            <person name="Armour M."/>
            <person name="Olukolu B."/>
            <person name="Poorten T."/>
            <person name="Britton C."/>
            <person name="Davik J."/>
            <person name="Ashrafi H."/>
            <person name="Aiden E.L."/>
            <person name="Borodovsky M."/>
            <person name="Worthington M."/>
        </authorList>
    </citation>
    <scope>NUCLEOTIDE SEQUENCE [LARGE SCALE GENOMIC DNA]</scope>
    <source>
        <strain evidence="2">PI 553951</strain>
    </source>
</reference>
<evidence type="ECO:0000313" key="2">
    <source>
        <dbReference type="EMBL" id="KAK9935051.1"/>
    </source>
</evidence>
<dbReference type="EMBL" id="JBEDUW010000004">
    <property type="protein sequence ID" value="KAK9935051.1"/>
    <property type="molecule type" value="Genomic_DNA"/>
</dbReference>
<evidence type="ECO:0000256" key="1">
    <source>
        <dbReference type="SAM" id="MobiDB-lite"/>
    </source>
</evidence>
<proteinExistence type="predicted"/>
<comment type="caution">
    <text evidence="2">The sequence shown here is derived from an EMBL/GenBank/DDBJ whole genome shotgun (WGS) entry which is preliminary data.</text>
</comment>
<keyword evidence="3" id="KW-1185">Reference proteome</keyword>
<gene>
    <name evidence="2" type="ORF">M0R45_022167</name>
</gene>
<name>A0AAW1XFU3_RUBAR</name>
<organism evidence="2 3">
    <name type="scientific">Rubus argutus</name>
    <name type="common">Southern blackberry</name>
    <dbReference type="NCBI Taxonomy" id="59490"/>
    <lineage>
        <taxon>Eukaryota</taxon>
        <taxon>Viridiplantae</taxon>
        <taxon>Streptophyta</taxon>
        <taxon>Embryophyta</taxon>
        <taxon>Tracheophyta</taxon>
        <taxon>Spermatophyta</taxon>
        <taxon>Magnoliopsida</taxon>
        <taxon>eudicotyledons</taxon>
        <taxon>Gunneridae</taxon>
        <taxon>Pentapetalae</taxon>
        <taxon>rosids</taxon>
        <taxon>fabids</taxon>
        <taxon>Rosales</taxon>
        <taxon>Rosaceae</taxon>
        <taxon>Rosoideae</taxon>
        <taxon>Rosoideae incertae sedis</taxon>
        <taxon>Rubus</taxon>
    </lineage>
</organism>
<dbReference type="Proteomes" id="UP001457282">
    <property type="component" value="Unassembled WGS sequence"/>
</dbReference>
<sequence>MIAAAGRRPGNTVAAGFLLGNDGLLLCNRSGKDRSRGSGLGSSWLSFIMGCFTADWESFLAAGLDQRPVGKDGEVLIGDWRKQSYGNWAAALNDGSTGDDELMQDWDLQRTRGDAEGLHEPMKELRDKRKT</sequence>
<feature type="region of interest" description="Disordered" evidence="1">
    <location>
        <begin position="111"/>
        <end position="131"/>
    </location>
</feature>
<dbReference type="AlphaFoldDB" id="A0AAW1XFU3"/>
<protein>
    <submittedName>
        <fullName evidence="2">Uncharacterized protein</fullName>
    </submittedName>
</protein>
<accession>A0AAW1XFU3</accession>